<dbReference type="Pfam" id="PF00135">
    <property type="entry name" value="COesterase"/>
    <property type="match status" value="1"/>
</dbReference>
<reference evidence="5" key="1">
    <citation type="journal article" date="2020" name="Stud. Mycol.">
        <title>101 Dothideomycetes genomes: a test case for predicting lifestyles and emergence of pathogens.</title>
        <authorList>
            <person name="Haridas S."/>
            <person name="Albert R."/>
            <person name="Binder M."/>
            <person name="Bloem J."/>
            <person name="Labutti K."/>
            <person name="Salamov A."/>
            <person name="Andreopoulos B."/>
            <person name="Baker S."/>
            <person name="Barry K."/>
            <person name="Bills G."/>
            <person name="Bluhm B."/>
            <person name="Cannon C."/>
            <person name="Castanera R."/>
            <person name="Culley D."/>
            <person name="Daum C."/>
            <person name="Ezra D."/>
            <person name="Gonzalez J."/>
            <person name="Henrissat B."/>
            <person name="Kuo A."/>
            <person name="Liang C."/>
            <person name="Lipzen A."/>
            <person name="Lutzoni F."/>
            <person name="Magnuson J."/>
            <person name="Mondo S."/>
            <person name="Nolan M."/>
            <person name="Ohm R."/>
            <person name="Pangilinan J."/>
            <person name="Park H.-J."/>
            <person name="Ramirez L."/>
            <person name="Alfaro M."/>
            <person name="Sun H."/>
            <person name="Tritt A."/>
            <person name="Yoshinaga Y."/>
            <person name="Zwiers L.-H."/>
            <person name="Turgeon B."/>
            <person name="Goodwin S."/>
            <person name="Spatafora J."/>
            <person name="Crous P."/>
            <person name="Grigoriev I."/>
        </authorList>
    </citation>
    <scope>NUCLEOTIDE SEQUENCE</scope>
    <source>
        <strain evidence="5">Tuck. ex Michener</strain>
    </source>
</reference>
<keyword evidence="2 3" id="KW-0378">Hydrolase</keyword>
<gene>
    <name evidence="5" type="ORF">EV356DRAFT_442550</name>
</gene>
<evidence type="ECO:0000256" key="3">
    <source>
        <dbReference type="RuleBase" id="RU361235"/>
    </source>
</evidence>
<comment type="similarity">
    <text evidence="1 3">Belongs to the type-B carboxylesterase/lipase family.</text>
</comment>
<proteinExistence type="inferred from homology"/>
<dbReference type="PANTHER" id="PTHR43142">
    <property type="entry name" value="CARBOXYLIC ESTER HYDROLASE"/>
    <property type="match status" value="1"/>
</dbReference>
<evidence type="ECO:0000256" key="2">
    <source>
        <dbReference type="ARBA" id="ARBA00022801"/>
    </source>
</evidence>
<evidence type="ECO:0000313" key="5">
    <source>
        <dbReference type="EMBL" id="KAF2236933.1"/>
    </source>
</evidence>
<dbReference type="PROSITE" id="PS00122">
    <property type="entry name" value="CARBOXYLESTERASE_B_1"/>
    <property type="match status" value="1"/>
</dbReference>
<dbReference type="GO" id="GO:0016787">
    <property type="term" value="F:hydrolase activity"/>
    <property type="evidence" value="ECO:0007669"/>
    <property type="project" value="UniProtKB-KW"/>
</dbReference>
<feature type="domain" description="Carboxylesterase type B" evidence="4">
    <location>
        <begin position="132"/>
        <end position="617"/>
    </location>
</feature>
<dbReference type="InterPro" id="IPR029058">
    <property type="entry name" value="AB_hydrolase_fold"/>
</dbReference>
<dbReference type="Proteomes" id="UP000800092">
    <property type="component" value="Unassembled WGS sequence"/>
</dbReference>
<evidence type="ECO:0000256" key="1">
    <source>
        <dbReference type="ARBA" id="ARBA00005964"/>
    </source>
</evidence>
<dbReference type="PANTHER" id="PTHR43142:SF3">
    <property type="entry name" value="PUTATIVE (AFU_ORTHOLOGUE AFUA_3G09070)-RELATED"/>
    <property type="match status" value="1"/>
</dbReference>
<dbReference type="InterPro" id="IPR002018">
    <property type="entry name" value="CarbesteraseB"/>
</dbReference>
<organism evidence="5 6">
    <name type="scientific">Viridothelium virens</name>
    <name type="common">Speckled blister lichen</name>
    <name type="synonym">Trypethelium virens</name>
    <dbReference type="NCBI Taxonomy" id="1048519"/>
    <lineage>
        <taxon>Eukaryota</taxon>
        <taxon>Fungi</taxon>
        <taxon>Dikarya</taxon>
        <taxon>Ascomycota</taxon>
        <taxon>Pezizomycotina</taxon>
        <taxon>Dothideomycetes</taxon>
        <taxon>Dothideomycetes incertae sedis</taxon>
        <taxon>Trypetheliales</taxon>
        <taxon>Trypetheliaceae</taxon>
        <taxon>Viridothelium</taxon>
    </lineage>
</organism>
<dbReference type="InterPro" id="IPR019826">
    <property type="entry name" value="Carboxylesterase_B_AS"/>
</dbReference>
<dbReference type="EMBL" id="ML991782">
    <property type="protein sequence ID" value="KAF2236933.1"/>
    <property type="molecule type" value="Genomic_DNA"/>
</dbReference>
<protein>
    <recommendedName>
        <fullName evidence="3">Carboxylic ester hydrolase</fullName>
        <ecNumber evidence="3">3.1.1.-</ecNumber>
    </recommendedName>
</protein>
<dbReference type="Gene3D" id="3.40.50.1820">
    <property type="entry name" value="alpha/beta hydrolase"/>
    <property type="match status" value="1"/>
</dbReference>
<name>A0A6A6HHA7_VIRVR</name>
<dbReference type="EC" id="3.1.1.-" evidence="3"/>
<sequence>NTGSLSSHNDSVLILNSISTQREANAKCGELREQLWTPDVQTAKSLLQYLNYTNPSGWSAHYWTNGAVGSQCATIDRDGAISLEDCQLSYPALCTQTADLSTALKVDTSKRWQVAVVTGGHAIVGYRDKLSFRFQGVRYATQPKRFTYSTPYQAKGNQSALQAGNQCVQGGNIGDEDCLFLNIWSTYLPLNGARTTENLKPVMFWIHGGAFMDGSGSDPTFDGGNLASRGDVVVVTINYRLSTLGFLALNDSVTNGNYGISDQVTALDWVQAHIADFGGDPDRVTIFGQSAGAASVRALLASPKAVGKFSAAIMESNLAGANYATTYSLYYNISEEMNVAARKILEHEGCFVASSQVDCLRAKNAYELANLGSAAPLSRFIVVDGDYVVHDELPLSGSAATAHVPVLMGSMRDDGVIFTTFPNTTNSTAAIISNDYNASIVEDQELFPLPTDVFKNETDALFNTISRVTTDAEFRCLDYATAYSGTEHGVFPSVFYYEFNRSYQGFFSNPDYSCNPPPSTSHVWGDPSEEYYKCHSGDLFYVFGNIIRSGLPQRDADDIPFSQYILDSWTSFARTHNPNPDIGYLIARGYGNTIHQIQTAGVWEPFNTSQPSYRQLQWPSIQMPLNDGPQCQALGFPLDYYDKPRGLANVGLVDRLGSGDGE</sequence>
<feature type="non-terminal residue" evidence="5">
    <location>
        <position position="1"/>
    </location>
</feature>
<evidence type="ECO:0000313" key="6">
    <source>
        <dbReference type="Proteomes" id="UP000800092"/>
    </source>
</evidence>
<evidence type="ECO:0000259" key="4">
    <source>
        <dbReference type="Pfam" id="PF00135"/>
    </source>
</evidence>
<dbReference type="AlphaFoldDB" id="A0A6A6HHA7"/>
<dbReference type="SUPFAM" id="SSF53474">
    <property type="entry name" value="alpha/beta-Hydrolases"/>
    <property type="match status" value="1"/>
</dbReference>
<accession>A0A6A6HHA7</accession>
<keyword evidence="6" id="KW-1185">Reference proteome</keyword>
<dbReference type="OrthoDB" id="408631at2759"/>